<accession>A0A024U4F7</accession>
<name>A0A024U4F7_9STRA</name>
<reference evidence="2" key="1">
    <citation type="submission" date="2013-12" db="EMBL/GenBank/DDBJ databases">
        <title>The Genome Sequence of Aphanomyces invadans NJM9701.</title>
        <authorList>
            <consortium name="The Broad Institute Genomics Platform"/>
            <person name="Russ C."/>
            <person name="Tyler B."/>
            <person name="van West P."/>
            <person name="Dieguez-Uribeondo J."/>
            <person name="Young S.K."/>
            <person name="Zeng Q."/>
            <person name="Gargeya S."/>
            <person name="Fitzgerald M."/>
            <person name="Abouelleil A."/>
            <person name="Alvarado L."/>
            <person name="Chapman S.B."/>
            <person name="Gainer-Dewar J."/>
            <person name="Goldberg J."/>
            <person name="Griggs A."/>
            <person name="Gujja S."/>
            <person name="Hansen M."/>
            <person name="Howarth C."/>
            <person name="Imamovic A."/>
            <person name="Ireland A."/>
            <person name="Larimer J."/>
            <person name="McCowan C."/>
            <person name="Murphy C."/>
            <person name="Pearson M."/>
            <person name="Poon T.W."/>
            <person name="Priest M."/>
            <person name="Roberts A."/>
            <person name="Saif S."/>
            <person name="Shea T."/>
            <person name="Sykes S."/>
            <person name="Wortman J."/>
            <person name="Nusbaum C."/>
            <person name="Birren B."/>
        </authorList>
    </citation>
    <scope>NUCLEOTIDE SEQUENCE [LARGE SCALE GENOMIC DNA]</scope>
    <source>
        <strain evidence="2">NJM9701</strain>
    </source>
</reference>
<dbReference type="RefSeq" id="XP_008870613.1">
    <property type="nucleotide sequence ID" value="XM_008872391.1"/>
</dbReference>
<protein>
    <submittedName>
        <fullName evidence="2">Uncharacterized protein</fullName>
    </submittedName>
</protein>
<feature type="compositionally biased region" description="Basic residues" evidence="1">
    <location>
        <begin position="81"/>
        <end position="92"/>
    </location>
</feature>
<dbReference type="EMBL" id="KI913964">
    <property type="protein sequence ID" value="ETW00478.1"/>
    <property type="molecule type" value="Genomic_DNA"/>
</dbReference>
<dbReference type="AlphaFoldDB" id="A0A024U4F7"/>
<gene>
    <name evidence="2" type="ORF">H310_07095</name>
</gene>
<feature type="region of interest" description="Disordered" evidence="1">
    <location>
        <begin position="43"/>
        <end position="67"/>
    </location>
</feature>
<sequence>MLTHSPVPMSSTFGKIGCARKNPIDRCHCDILQMFRPVCRPQPRRELANPRRPGHAREAGPQVTGDHVPYVDAFLDEHSRRSQLPRPIRHPPRQLPQRRVQKMPKVLTLFALHPTDVKPIQAPMEA</sequence>
<evidence type="ECO:0000313" key="2">
    <source>
        <dbReference type="EMBL" id="ETW00478.1"/>
    </source>
</evidence>
<dbReference type="VEuPathDB" id="FungiDB:H310_07095"/>
<dbReference type="GeneID" id="20084145"/>
<feature type="region of interest" description="Disordered" evidence="1">
    <location>
        <begin position="79"/>
        <end position="100"/>
    </location>
</feature>
<organism evidence="2">
    <name type="scientific">Aphanomyces invadans</name>
    <dbReference type="NCBI Taxonomy" id="157072"/>
    <lineage>
        <taxon>Eukaryota</taxon>
        <taxon>Sar</taxon>
        <taxon>Stramenopiles</taxon>
        <taxon>Oomycota</taxon>
        <taxon>Saprolegniomycetes</taxon>
        <taxon>Saprolegniales</taxon>
        <taxon>Verrucalvaceae</taxon>
        <taxon>Aphanomyces</taxon>
    </lineage>
</organism>
<evidence type="ECO:0000256" key="1">
    <source>
        <dbReference type="SAM" id="MobiDB-lite"/>
    </source>
</evidence>
<proteinExistence type="predicted"/>